<dbReference type="Gene3D" id="3.90.950.20">
    <property type="entry name" value="CinA-like"/>
    <property type="match status" value="1"/>
</dbReference>
<dbReference type="Pfam" id="PF02464">
    <property type="entry name" value="CinA"/>
    <property type="match status" value="1"/>
</dbReference>
<sequence>MFDETVLHHIKDQLIRKNQTIAVAESVTAGLLQLALASAEEAIRFFQGGITAYNLGQKYKHLHVEPIHAEQCNCVDRKVAVEMARNVTDLFRSDWGIAITGYATPVPESDHQLFAFYAISFRKEILLEGKLEASEASEAPALHVQKYYTDYLLTAFNNMLAHRLFDEG</sequence>
<gene>
    <name evidence="2" type="ORF">EGT74_06050</name>
</gene>
<dbReference type="AlphaFoldDB" id="A0A3N4Q0E4"/>
<comment type="caution">
    <text evidence="2">The sequence shown here is derived from an EMBL/GenBank/DDBJ whole genome shotgun (WGS) entry which is preliminary data.</text>
</comment>
<dbReference type="NCBIfam" id="TIGR00199">
    <property type="entry name" value="PncC_domain"/>
    <property type="match status" value="1"/>
</dbReference>
<accession>A0A3N4Q0E4</accession>
<evidence type="ECO:0000313" key="2">
    <source>
        <dbReference type="EMBL" id="RPE13095.1"/>
    </source>
</evidence>
<name>A0A3N4Q0E4_9BACT</name>
<keyword evidence="3" id="KW-1185">Reference proteome</keyword>
<evidence type="ECO:0000259" key="1">
    <source>
        <dbReference type="Pfam" id="PF02464"/>
    </source>
</evidence>
<dbReference type="InterPro" id="IPR008136">
    <property type="entry name" value="CinA_C"/>
</dbReference>
<proteinExistence type="predicted"/>
<evidence type="ECO:0000313" key="3">
    <source>
        <dbReference type="Proteomes" id="UP000278351"/>
    </source>
</evidence>
<dbReference type="OrthoDB" id="1252536at2"/>
<dbReference type="InterPro" id="IPR036653">
    <property type="entry name" value="CinA-like_C"/>
</dbReference>
<dbReference type="RefSeq" id="WP_123845611.1">
    <property type="nucleotide sequence ID" value="NZ_RPDH01000001.1"/>
</dbReference>
<reference evidence="2 3" key="1">
    <citation type="submission" date="2018-11" db="EMBL/GenBank/DDBJ databases">
        <title>Chitinophaga lutea sp.nov., isolate from arsenic contaminated soil.</title>
        <authorList>
            <person name="Zong Y."/>
        </authorList>
    </citation>
    <scope>NUCLEOTIDE SEQUENCE [LARGE SCALE GENOMIC DNA]</scope>
    <source>
        <strain evidence="2 3">ZY74</strain>
    </source>
</reference>
<dbReference type="EMBL" id="RPDH01000001">
    <property type="protein sequence ID" value="RPE13095.1"/>
    <property type="molecule type" value="Genomic_DNA"/>
</dbReference>
<organism evidence="2 3">
    <name type="scientific">Chitinophaga lutea</name>
    <dbReference type="NCBI Taxonomy" id="2488634"/>
    <lineage>
        <taxon>Bacteria</taxon>
        <taxon>Pseudomonadati</taxon>
        <taxon>Bacteroidota</taxon>
        <taxon>Chitinophagia</taxon>
        <taxon>Chitinophagales</taxon>
        <taxon>Chitinophagaceae</taxon>
        <taxon>Chitinophaga</taxon>
    </lineage>
</organism>
<feature type="domain" description="CinA C-terminal" evidence="1">
    <location>
        <begin position="5"/>
        <end position="110"/>
    </location>
</feature>
<dbReference type="Proteomes" id="UP000278351">
    <property type="component" value="Unassembled WGS sequence"/>
</dbReference>
<protein>
    <submittedName>
        <fullName evidence="2">CinA family protein</fullName>
    </submittedName>
</protein>
<dbReference type="SUPFAM" id="SSF142433">
    <property type="entry name" value="CinA-like"/>
    <property type="match status" value="1"/>
</dbReference>